<proteinExistence type="predicted"/>
<organism evidence="1 2">
    <name type="scientific">Sphingobium indicum (strain DSM 16412 / CCM 7286 / MTCC 6364 / B90A)</name>
    <dbReference type="NCBI Taxonomy" id="861109"/>
    <lineage>
        <taxon>Bacteria</taxon>
        <taxon>Pseudomonadati</taxon>
        <taxon>Pseudomonadota</taxon>
        <taxon>Alphaproteobacteria</taxon>
        <taxon>Sphingomonadales</taxon>
        <taxon>Sphingomonadaceae</taxon>
        <taxon>Sphingobium</taxon>
    </lineage>
</organism>
<dbReference type="Proteomes" id="UP000004550">
    <property type="component" value="Chromosome"/>
</dbReference>
<evidence type="ECO:0000313" key="2">
    <source>
        <dbReference type="Proteomes" id="UP000004550"/>
    </source>
</evidence>
<sequence>MLTPLYRALCEAALRRDGVLEPSVNATGCFRDESGDLLQAGDGVALILQALAFADAATGATVGREVCQALAKQHGIEGLEARYDVERSNGHGVISGDLIDALHDATHALAAQPSI</sequence>
<name>A0A1L5BRK6_SPHIB</name>
<gene>
    <name evidence="1" type="ORF">SIDU_13750</name>
</gene>
<dbReference type="KEGG" id="sinb:SIDU_13750"/>
<protein>
    <submittedName>
        <fullName evidence="1">Uncharacterized protein</fullName>
    </submittedName>
</protein>
<dbReference type="EMBL" id="CP013070">
    <property type="protein sequence ID" value="APL95489.1"/>
    <property type="molecule type" value="Genomic_DNA"/>
</dbReference>
<accession>A0A1L5BRK6</accession>
<evidence type="ECO:0000313" key="1">
    <source>
        <dbReference type="EMBL" id="APL95489.1"/>
    </source>
</evidence>
<reference evidence="1 2" key="1">
    <citation type="journal article" date="2012" name="J. Bacteriol.">
        <title>Genome sequence of Sphingobium indicum B90A, a hexachlorocyclohexane-degrading bacterium.</title>
        <authorList>
            <person name="Anand S."/>
            <person name="Sangwan N."/>
            <person name="Lata P."/>
            <person name="Kaur J."/>
            <person name="Dua A."/>
            <person name="Singh A.K."/>
            <person name="Verma M."/>
            <person name="Kaur J."/>
            <person name="Khurana J.P."/>
            <person name="Khurana P."/>
            <person name="Mathur S."/>
            <person name="Lal R."/>
        </authorList>
    </citation>
    <scope>NUCLEOTIDE SEQUENCE [LARGE SCALE GENOMIC DNA]</scope>
    <source>
        <strain evidence="2">DSM 16412 / CCM 7286 / MTCC 6364 / B90A</strain>
    </source>
</reference>
<dbReference type="AlphaFoldDB" id="A0A1L5BRK6"/>